<sequence length="544" mass="62145">MNITINLGDLPTALHQAGLAGLYLALSKLQQFNGQLFSWKLEKHSVTLQGNCLDQEVLEWLLSHTYQLDSEGLIKIPILGNLTRDERVNFHQGMTGTLIFHPLVIKSSRGIVTATVEIDEKVLEFKYKALDYYPHQDLTSLKAFDKKGNFKPSIKIAGWLYPGGSELHVALSGKTKLEEPPEGIIALAFAPIVCSYYKIRSRLKQDKYLWALVIPEVEDLEQFTQNKLEAGSQTVRFDDYYASGLSDASLRELTRLAGEKAIGSLTVKACEVWAFGSRPWSKQIVITAKQRIEINQNLRKLYWLCDRYLKGGIKVGKNGTFITVSFGREIATESLTKGQAWYANLYQVLCLSSNYYDALLYEKRLLREMKEVTIENGYVSPNATLFCDGITWIYKQLCYQAFSSTSGKPNYDRVRQELQMSIRSVKTKEQFVRWLTELVSKPVNRNNPFWQDTDLGEFHQWAVKNWEECLSLAALAILTYKNPWKVERTRKILLAKDLTPPKDEQKFQLSESENNSEESDNFTDEDEEDEGEDLTQVAPMSTDI</sequence>
<name>A0ABV4XLX8_9CYAN</name>
<evidence type="ECO:0000313" key="2">
    <source>
        <dbReference type="EMBL" id="MFB2891994.1"/>
    </source>
</evidence>
<accession>A0ABV4XLX8</accession>
<comment type="caution">
    <text evidence="2">The sequence shown here is derived from an EMBL/GenBank/DDBJ whole genome shotgun (WGS) entry which is preliminary data.</text>
</comment>
<proteinExistence type="predicted"/>
<evidence type="ECO:0000256" key="1">
    <source>
        <dbReference type="SAM" id="MobiDB-lite"/>
    </source>
</evidence>
<organism evidence="2 3">
    <name type="scientific">Floridaenema flaviceps BLCC-F50</name>
    <dbReference type="NCBI Taxonomy" id="3153642"/>
    <lineage>
        <taxon>Bacteria</taxon>
        <taxon>Bacillati</taxon>
        <taxon>Cyanobacteriota</taxon>
        <taxon>Cyanophyceae</taxon>
        <taxon>Oscillatoriophycideae</taxon>
        <taxon>Aerosakkonematales</taxon>
        <taxon>Aerosakkonemataceae</taxon>
        <taxon>Floridanema</taxon>
        <taxon>Floridanema flaviceps</taxon>
    </lineage>
</organism>
<keyword evidence="3" id="KW-1185">Reference proteome</keyword>
<gene>
    <name evidence="2" type="primary">cas8a1</name>
    <name evidence="2" type="ORF">ACE1CI_03505</name>
</gene>
<feature type="region of interest" description="Disordered" evidence="1">
    <location>
        <begin position="503"/>
        <end position="544"/>
    </location>
</feature>
<dbReference type="InterPro" id="IPR019989">
    <property type="entry name" value="CRISPR-assoc_Csx13_N"/>
</dbReference>
<dbReference type="EMBL" id="JBHFNR010000019">
    <property type="protein sequence ID" value="MFB2891994.1"/>
    <property type="molecule type" value="Genomic_DNA"/>
</dbReference>
<feature type="compositionally biased region" description="Acidic residues" evidence="1">
    <location>
        <begin position="514"/>
        <end position="533"/>
    </location>
</feature>
<reference evidence="2 3" key="1">
    <citation type="submission" date="2024-09" db="EMBL/GenBank/DDBJ databases">
        <title>Floridaenema gen nov. (Aerosakkonemataceae, Aerosakkonematales ord. nov., Cyanobacteria) from benthic tropical and subtropical fresh waters, with the description of four new species.</title>
        <authorList>
            <person name="Moretto J.A."/>
            <person name="Berthold D.E."/>
            <person name="Lefler F.W."/>
            <person name="Huang I.-S."/>
            <person name="Laughinghouse H. IV."/>
        </authorList>
    </citation>
    <scope>NUCLEOTIDE SEQUENCE [LARGE SCALE GENOMIC DNA]</scope>
    <source>
        <strain evidence="2 3">BLCC-F50</strain>
    </source>
</reference>
<protein>
    <submittedName>
        <fullName evidence="2">Type I-MYXAN CRISPR-associated Cas8a1/Cmx1</fullName>
    </submittedName>
</protein>
<evidence type="ECO:0000313" key="3">
    <source>
        <dbReference type="Proteomes" id="UP001576784"/>
    </source>
</evidence>
<dbReference type="Proteomes" id="UP001576784">
    <property type="component" value="Unassembled WGS sequence"/>
</dbReference>
<dbReference type="RefSeq" id="WP_413261671.1">
    <property type="nucleotide sequence ID" value="NZ_JBHFNR010000019.1"/>
</dbReference>
<dbReference type="NCBIfam" id="TIGR03485">
    <property type="entry name" value="cas_csx13_N"/>
    <property type="match status" value="1"/>
</dbReference>